<dbReference type="GO" id="GO:0016020">
    <property type="term" value="C:membrane"/>
    <property type="evidence" value="ECO:0007669"/>
    <property type="project" value="UniProtKB-SubCell"/>
</dbReference>
<proteinExistence type="predicted"/>
<feature type="domain" description="Major facilitator superfamily (MFS) profile" evidence="7">
    <location>
        <begin position="22"/>
        <end position="460"/>
    </location>
</feature>
<feature type="transmembrane region" description="Helical" evidence="6">
    <location>
        <begin position="63"/>
        <end position="86"/>
    </location>
</feature>
<evidence type="ECO:0000256" key="6">
    <source>
        <dbReference type="SAM" id="Phobius"/>
    </source>
</evidence>
<dbReference type="OrthoDB" id="5086884at2759"/>
<dbReference type="PROSITE" id="PS50850">
    <property type="entry name" value="MFS"/>
    <property type="match status" value="1"/>
</dbReference>
<gene>
    <name evidence="8" type="ORF">EJ08DRAFT_665517</name>
</gene>
<feature type="transmembrane region" description="Helical" evidence="6">
    <location>
        <begin position="296"/>
        <end position="317"/>
    </location>
</feature>
<comment type="subcellular location">
    <subcellularLocation>
        <location evidence="1">Membrane</location>
        <topology evidence="1">Multi-pass membrane protein</topology>
    </subcellularLocation>
</comment>
<keyword evidence="5 6" id="KW-0472">Membrane</keyword>
<dbReference type="CDD" id="cd17325">
    <property type="entry name" value="MFS_MdtG_SLC18_like"/>
    <property type="match status" value="1"/>
</dbReference>
<keyword evidence="2" id="KW-0813">Transport</keyword>
<dbReference type="InterPro" id="IPR020846">
    <property type="entry name" value="MFS_dom"/>
</dbReference>
<dbReference type="PANTHER" id="PTHR23506">
    <property type="entry name" value="GH10249P"/>
    <property type="match status" value="1"/>
</dbReference>
<feature type="transmembrane region" description="Helical" evidence="6">
    <location>
        <begin position="21"/>
        <end position="43"/>
    </location>
</feature>
<evidence type="ECO:0000256" key="2">
    <source>
        <dbReference type="ARBA" id="ARBA00022448"/>
    </source>
</evidence>
<evidence type="ECO:0000256" key="4">
    <source>
        <dbReference type="ARBA" id="ARBA00022989"/>
    </source>
</evidence>
<feature type="transmembrane region" description="Helical" evidence="6">
    <location>
        <begin position="405"/>
        <end position="428"/>
    </location>
</feature>
<evidence type="ECO:0000256" key="5">
    <source>
        <dbReference type="ARBA" id="ARBA00023136"/>
    </source>
</evidence>
<feature type="transmembrane region" description="Helical" evidence="6">
    <location>
        <begin position="434"/>
        <end position="456"/>
    </location>
</feature>
<feature type="transmembrane region" description="Helical" evidence="6">
    <location>
        <begin position="148"/>
        <end position="171"/>
    </location>
</feature>
<feature type="transmembrane region" description="Helical" evidence="6">
    <location>
        <begin position="354"/>
        <end position="384"/>
    </location>
</feature>
<protein>
    <submittedName>
        <fullName evidence="8">MFS general substrate transporter</fullName>
    </submittedName>
</protein>
<keyword evidence="4 6" id="KW-1133">Transmembrane helix</keyword>
<feature type="transmembrane region" description="Helical" evidence="6">
    <location>
        <begin position="117"/>
        <end position="136"/>
    </location>
</feature>
<dbReference type="PANTHER" id="PTHR23506:SF37">
    <property type="entry name" value="MAJOR FACILITATOR SUPERFAMILY (MFS) PROFILE DOMAIN-CONTAINING PROTEIN"/>
    <property type="match status" value="1"/>
</dbReference>
<keyword evidence="3 6" id="KW-0812">Transmembrane</keyword>
<dbReference type="Pfam" id="PF07690">
    <property type="entry name" value="MFS_1"/>
    <property type="match status" value="1"/>
</dbReference>
<sequence length="464" mass="50139">MRSKTGAFLSSGSRWRSSTAFILITVTMGLFTDLFLWGVIIPILPFLLSDRLHIPPAEVEQNISWLLSSNSLGALLFSPIAGLLANKVRSKQILFLFGLGCLIVATVLLYLGRSMSALLVARAFQGTSGAIVWIVGQTICLETVGSARLGLTMGTIWSIISLGAQIAPVAGGTSYKYFGYAGIFWLSIALLSLDFITRLLILEQKHDKDSKVSDQEQQDSESSPLLTIRGENSPYAISPSSNPILLRMPFLFCLRDPALVTSLFATFVQATIFAAFDATIPVIAANTYNLDSFATGLIFLSLGVPEVMFGPVTGYIVDRIGTRIVAVVSWGLLGLTLIALALQDYQPHQQDDQVWRIAAFASFLTLSGTALTMTVAPTVAEAGIIVESYFKTNKGLFGDSTPYALLYGLNSGMFNAGFSLGPVLVAWLRPLLGYAGVYLLLAVFSFLVSFLSVAYFRIRAQPSS</sequence>
<organism evidence="8 9">
    <name type="scientific">Tothia fuscella</name>
    <dbReference type="NCBI Taxonomy" id="1048955"/>
    <lineage>
        <taxon>Eukaryota</taxon>
        <taxon>Fungi</taxon>
        <taxon>Dikarya</taxon>
        <taxon>Ascomycota</taxon>
        <taxon>Pezizomycotina</taxon>
        <taxon>Dothideomycetes</taxon>
        <taxon>Pleosporomycetidae</taxon>
        <taxon>Venturiales</taxon>
        <taxon>Cylindrosympodiaceae</taxon>
        <taxon>Tothia</taxon>
    </lineage>
</organism>
<dbReference type="EMBL" id="MU007107">
    <property type="protein sequence ID" value="KAF2420715.1"/>
    <property type="molecule type" value="Genomic_DNA"/>
</dbReference>
<evidence type="ECO:0000313" key="8">
    <source>
        <dbReference type="EMBL" id="KAF2420715.1"/>
    </source>
</evidence>
<evidence type="ECO:0000259" key="7">
    <source>
        <dbReference type="PROSITE" id="PS50850"/>
    </source>
</evidence>
<evidence type="ECO:0000313" key="9">
    <source>
        <dbReference type="Proteomes" id="UP000800235"/>
    </source>
</evidence>
<evidence type="ECO:0000256" key="1">
    <source>
        <dbReference type="ARBA" id="ARBA00004141"/>
    </source>
</evidence>
<dbReference type="InterPro" id="IPR011701">
    <property type="entry name" value="MFS"/>
</dbReference>
<dbReference type="InterPro" id="IPR036259">
    <property type="entry name" value="MFS_trans_sf"/>
</dbReference>
<dbReference type="AlphaFoldDB" id="A0A9P4TT85"/>
<keyword evidence="9" id="KW-1185">Reference proteome</keyword>
<dbReference type="GO" id="GO:0022857">
    <property type="term" value="F:transmembrane transporter activity"/>
    <property type="evidence" value="ECO:0007669"/>
    <property type="project" value="InterPro"/>
</dbReference>
<reference evidence="8" key="1">
    <citation type="journal article" date="2020" name="Stud. Mycol.">
        <title>101 Dothideomycetes genomes: a test case for predicting lifestyles and emergence of pathogens.</title>
        <authorList>
            <person name="Haridas S."/>
            <person name="Albert R."/>
            <person name="Binder M."/>
            <person name="Bloem J."/>
            <person name="Labutti K."/>
            <person name="Salamov A."/>
            <person name="Andreopoulos B."/>
            <person name="Baker S."/>
            <person name="Barry K."/>
            <person name="Bills G."/>
            <person name="Bluhm B."/>
            <person name="Cannon C."/>
            <person name="Castanera R."/>
            <person name="Culley D."/>
            <person name="Daum C."/>
            <person name="Ezra D."/>
            <person name="Gonzalez J."/>
            <person name="Henrissat B."/>
            <person name="Kuo A."/>
            <person name="Liang C."/>
            <person name="Lipzen A."/>
            <person name="Lutzoni F."/>
            <person name="Magnuson J."/>
            <person name="Mondo S."/>
            <person name="Nolan M."/>
            <person name="Ohm R."/>
            <person name="Pangilinan J."/>
            <person name="Park H.-J."/>
            <person name="Ramirez L."/>
            <person name="Alfaro M."/>
            <person name="Sun H."/>
            <person name="Tritt A."/>
            <person name="Yoshinaga Y."/>
            <person name="Zwiers L.-H."/>
            <person name="Turgeon B."/>
            <person name="Goodwin S."/>
            <person name="Spatafora J."/>
            <person name="Crous P."/>
            <person name="Grigoriev I."/>
        </authorList>
    </citation>
    <scope>NUCLEOTIDE SEQUENCE</scope>
    <source>
        <strain evidence="8">CBS 130266</strain>
    </source>
</reference>
<comment type="caution">
    <text evidence="8">The sequence shown here is derived from an EMBL/GenBank/DDBJ whole genome shotgun (WGS) entry which is preliminary data.</text>
</comment>
<dbReference type="InterPro" id="IPR050930">
    <property type="entry name" value="MFS_Vesicular_Transporter"/>
</dbReference>
<accession>A0A9P4TT85</accession>
<evidence type="ECO:0000256" key="3">
    <source>
        <dbReference type="ARBA" id="ARBA00022692"/>
    </source>
</evidence>
<dbReference type="Proteomes" id="UP000800235">
    <property type="component" value="Unassembled WGS sequence"/>
</dbReference>
<feature type="transmembrane region" description="Helical" evidence="6">
    <location>
        <begin position="257"/>
        <end position="276"/>
    </location>
</feature>
<feature type="transmembrane region" description="Helical" evidence="6">
    <location>
        <begin position="93"/>
        <end position="111"/>
    </location>
</feature>
<dbReference type="SUPFAM" id="SSF103473">
    <property type="entry name" value="MFS general substrate transporter"/>
    <property type="match status" value="1"/>
</dbReference>
<feature type="transmembrane region" description="Helical" evidence="6">
    <location>
        <begin position="324"/>
        <end position="342"/>
    </location>
</feature>
<feature type="transmembrane region" description="Helical" evidence="6">
    <location>
        <begin position="177"/>
        <end position="201"/>
    </location>
</feature>
<dbReference type="Gene3D" id="1.20.1250.20">
    <property type="entry name" value="MFS general substrate transporter like domains"/>
    <property type="match status" value="2"/>
</dbReference>
<name>A0A9P4TT85_9PEZI</name>